<dbReference type="RefSeq" id="WP_120401862.1">
    <property type="nucleotide sequence ID" value="NZ_RAXV01000008.1"/>
</dbReference>
<feature type="chain" id="PRO_5017377299" description="Lipoprotein" evidence="8">
    <location>
        <begin position="19"/>
        <end position="76"/>
    </location>
</feature>
<dbReference type="EMBL" id="RAXV01000008">
    <property type="protein sequence ID" value="RKG32601.1"/>
    <property type="molecule type" value="Genomic_DNA"/>
</dbReference>
<evidence type="ECO:0000256" key="3">
    <source>
        <dbReference type="ARBA" id="ARBA00023136"/>
    </source>
</evidence>
<keyword evidence="5" id="KW-0998">Cell outer membrane</keyword>
<feature type="region of interest" description="Disordered" evidence="7">
    <location>
        <begin position="47"/>
        <end position="76"/>
    </location>
</feature>
<evidence type="ECO:0000256" key="1">
    <source>
        <dbReference type="ARBA" id="ARBA00004459"/>
    </source>
</evidence>
<evidence type="ECO:0008006" key="11">
    <source>
        <dbReference type="Google" id="ProtNLM"/>
    </source>
</evidence>
<evidence type="ECO:0000313" key="10">
    <source>
        <dbReference type="Proteomes" id="UP000282388"/>
    </source>
</evidence>
<keyword evidence="10" id="KW-1185">Reference proteome</keyword>
<evidence type="ECO:0000256" key="4">
    <source>
        <dbReference type="ARBA" id="ARBA00023139"/>
    </source>
</evidence>
<keyword evidence="4" id="KW-0564">Palmitate</keyword>
<evidence type="ECO:0000256" key="8">
    <source>
        <dbReference type="SAM" id="SignalP"/>
    </source>
</evidence>
<organism evidence="9 10">
    <name type="scientific">Acinetobacter tianfuensis</name>
    <dbReference type="NCBI Taxonomy" id="2419603"/>
    <lineage>
        <taxon>Bacteria</taxon>
        <taxon>Pseudomonadati</taxon>
        <taxon>Pseudomonadota</taxon>
        <taxon>Gammaproteobacteria</taxon>
        <taxon>Moraxellales</taxon>
        <taxon>Moraxellaceae</taxon>
        <taxon>Acinetobacter</taxon>
    </lineage>
</organism>
<proteinExistence type="predicted"/>
<evidence type="ECO:0000256" key="6">
    <source>
        <dbReference type="ARBA" id="ARBA00023288"/>
    </source>
</evidence>
<evidence type="ECO:0000256" key="5">
    <source>
        <dbReference type="ARBA" id="ARBA00023237"/>
    </source>
</evidence>
<sequence length="76" mass="8263">MRQFICCMSLCALSSAFVGCGQSGALQLPSDPNYDKRSKYLLYSDADAQKKAENSREEASVQQPLTDEAAPSENTP</sequence>
<name>A0A3A8EUQ9_9GAMM</name>
<keyword evidence="3" id="KW-0472">Membrane</keyword>
<feature type="signal peptide" evidence="8">
    <location>
        <begin position="1"/>
        <end position="18"/>
    </location>
</feature>
<evidence type="ECO:0000256" key="2">
    <source>
        <dbReference type="ARBA" id="ARBA00022729"/>
    </source>
</evidence>
<reference evidence="9 10" key="1">
    <citation type="submission" date="2018-09" db="EMBL/GenBank/DDBJ databases">
        <title>The draft genome of Acinetobacter spp. strains.</title>
        <authorList>
            <person name="Qin J."/>
            <person name="Feng Y."/>
            <person name="Zong Z."/>
        </authorList>
    </citation>
    <scope>NUCLEOTIDE SEQUENCE [LARGE SCALE GENOMIC DNA]</scope>
    <source>
        <strain evidence="9 10">WCHAc060012</strain>
    </source>
</reference>
<feature type="compositionally biased region" description="Basic and acidic residues" evidence="7">
    <location>
        <begin position="47"/>
        <end position="59"/>
    </location>
</feature>
<dbReference type="PROSITE" id="PS51257">
    <property type="entry name" value="PROKAR_LIPOPROTEIN"/>
    <property type="match status" value="1"/>
</dbReference>
<comment type="subcellular location">
    <subcellularLocation>
        <location evidence="1">Cell outer membrane</location>
        <topology evidence="1">Lipid-anchor</topology>
    </subcellularLocation>
</comment>
<evidence type="ECO:0000313" key="9">
    <source>
        <dbReference type="EMBL" id="RKG32601.1"/>
    </source>
</evidence>
<accession>A0A3A8EUQ9</accession>
<keyword evidence="6" id="KW-0449">Lipoprotein</keyword>
<comment type="caution">
    <text evidence="9">The sequence shown here is derived from an EMBL/GenBank/DDBJ whole genome shotgun (WGS) entry which is preliminary data.</text>
</comment>
<dbReference type="Proteomes" id="UP000282388">
    <property type="component" value="Unassembled WGS sequence"/>
</dbReference>
<dbReference type="NCBIfam" id="NF047847">
    <property type="entry name" value="SS_mature_LptM"/>
    <property type="match status" value="1"/>
</dbReference>
<dbReference type="OrthoDB" id="6713528at2"/>
<dbReference type="InterPro" id="IPR032831">
    <property type="entry name" value="LptM_cons"/>
</dbReference>
<keyword evidence="2 8" id="KW-0732">Signal</keyword>
<evidence type="ECO:0000256" key="7">
    <source>
        <dbReference type="SAM" id="MobiDB-lite"/>
    </source>
</evidence>
<gene>
    <name evidence="9" type="ORF">D7V32_05255</name>
</gene>
<dbReference type="AlphaFoldDB" id="A0A3A8EUQ9"/>
<protein>
    <recommendedName>
        <fullName evidence="11">Lipoprotein</fullName>
    </recommendedName>
</protein>